<dbReference type="InterPro" id="IPR011990">
    <property type="entry name" value="TPR-like_helical_dom_sf"/>
</dbReference>
<dbReference type="PANTHER" id="PTHR41786:SF1">
    <property type="entry name" value="6-HYDROXYMETHYLPTERIN DIPHOSPHOKINASE MPTE-LIKE DOMAIN-CONTAINING PROTEIN"/>
    <property type="match status" value="1"/>
</dbReference>
<dbReference type="InterPro" id="IPR002826">
    <property type="entry name" value="MptE-like"/>
</dbReference>
<name>A0ABT0N3L9_9GAMM</name>
<dbReference type="Pfam" id="PF01973">
    <property type="entry name" value="MptE-like"/>
    <property type="match status" value="1"/>
</dbReference>
<dbReference type="RefSeq" id="WP_249247833.1">
    <property type="nucleotide sequence ID" value="NZ_JAKIKT010000001.1"/>
</dbReference>
<dbReference type="PANTHER" id="PTHR41786">
    <property type="entry name" value="MOTILITY ACCESSORY FACTOR MAF"/>
    <property type="match status" value="1"/>
</dbReference>
<dbReference type="EMBL" id="JAKIKT010000001">
    <property type="protein sequence ID" value="MCL2913049.1"/>
    <property type="molecule type" value="Genomic_DNA"/>
</dbReference>
<keyword evidence="4" id="KW-1185">Reference proteome</keyword>
<evidence type="ECO:0000313" key="4">
    <source>
        <dbReference type="Proteomes" id="UP001202831"/>
    </source>
</evidence>
<protein>
    <submittedName>
        <fullName evidence="3">DUF115 domain-containing protein</fullName>
    </submittedName>
</protein>
<dbReference type="Proteomes" id="UP001202831">
    <property type="component" value="Unassembled WGS sequence"/>
</dbReference>
<comment type="caution">
    <text evidence="3">The sequence shown here is derived from an EMBL/GenBank/DDBJ whole genome shotgun (WGS) entry which is preliminary data.</text>
</comment>
<dbReference type="Gene3D" id="1.25.40.10">
    <property type="entry name" value="Tetratricopeptide repeat domain"/>
    <property type="match status" value="1"/>
</dbReference>
<keyword evidence="1" id="KW-0802">TPR repeat</keyword>
<organism evidence="3 4">
    <name type="scientific">Shewanella corallii</name>
    <dbReference type="NCBI Taxonomy" id="560080"/>
    <lineage>
        <taxon>Bacteria</taxon>
        <taxon>Pseudomonadati</taxon>
        <taxon>Pseudomonadota</taxon>
        <taxon>Gammaproteobacteria</taxon>
        <taxon>Alteromonadales</taxon>
        <taxon>Shewanellaceae</taxon>
        <taxon>Shewanella</taxon>
    </lineage>
</organism>
<evidence type="ECO:0000313" key="3">
    <source>
        <dbReference type="EMBL" id="MCL2913049.1"/>
    </source>
</evidence>
<dbReference type="SMART" id="SM00028">
    <property type="entry name" value="TPR"/>
    <property type="match status" value="1"/>
</dbReference>
<sequence>MSVVNTQQLEFAVSPFGEVYLPSINRQQFEARESSKVFNDKYNDLLNDGYLNIVVGTDSGLLANYVLENADLQNSRFIFVELDSVLQTLNIEIPQECQSELRIIQHEELAALLQEECNSIYILKNKLRLYESQGAKKSYCDAYQSLKTVSNNIADKAVFDVSVNLNQKNFVHKQLINLCDNLHPVSQLKGRFTKQNCIVVGGGPSLDTHLDWLRENQASLYTIAVSRAAHQLQQAGVQVDFVVSVDPQGVSFTVSKEMLELPASTIFINADHAVPSLVGQWRGAQFYTGSRVPWESDNNIETAGPTVSNAAIWTAGNLGFKNIFLLGVDMCWSPQGVSHASGSLEGKMGPDISKIGVWVDTNSGHKAETTAQLAEAMKSLQQQTELLKDTQVINLSEFAAQISGISYQSPAEISLTPEVDKQAVLADIRGSFQHRADKEQLIQLKTQISSVNKKYGQVEKLAEKALSYAQQLPATEDKLNLLEQELTTKYPAQMKFMKFYGYADFSRFLSTRNADHWDQTEITTMYQDYYQAMKNVAKSIQASLGDAIKHIEVRVEEQRTKPDATLLLKDWIRFNQPRRLDMVTAANPDWLDGFTEEQQQLLAELKQIEESSKQETLRHKFTNEKLTSWGLEMVPQKIHALVETENRVGLTQLINALDTYQTSEESKVLSARAKSHLHQLEGDFQSAFDVLAELPDSWRGELENKQMVLMALNTGQLNAAEQGLRTLTPLSDEYLPQLAQVLKIKKDYPASLETWLEYLNKHPSDSSSWCRLGEMLLQLEQYQDALTVYQQALQADPDNRLAEQYVTELSRALAQQ</sequence>
<evidence type="ECO:0000256" key="1">
    <source>
        <dbReference type="PROSITE-ProRule" id="PRU00339"/>
    </source>
</evidence>
<dbReference type="SUPFAM" id="SSF48452">
    <property type="entry name" value="TPR-like"/>
    <property type="match status" value="1"/>
</dbReference>
<feature type="repeat" description="TPR" evidence="1">
    <location>
        <begin position="766"/>
        <end position="799"/>
    </location>
</feature>
<evidence type="ECO:0000259" key="2">
    <source>
        <dbReference type="Pfam" id="PF01973"/>
    </source>
</evidence>
<dbReference type="PROSITE" id="PS50005">
    <property type="entry name" value="TPR"/>
    <property type="match status" value="1"/>
</dbReference>
<dbReference type="PROSITE" id="PS50293">
    <property type="entry name" value="TPR_REGION"/>
    <property type="match status" value="1"/>
</dbReference>
<reference evidence="3 4" key="1">
    <citation type="submission" date="2022-01" db="EMBL/GenBank/DDBJ databases">
        <title>Whole genome-based taxonomy of the Shewanellaceae.</title>
        <authorList>
            <person name="Martin-Rodriguez A.J."/>
        </authorList>
    </citation>
    <scope>NUCLEOTIDE SEQUENCE [LARGE SCALE GENOMIC DNA]</scope>
    <source>
        <strain evidence="3 4">DSM 21332</strain>
    </source>
</reference>
<dbReference type="Pfam" id="PF00515">
    <property type="entry name" value="TPR_1"/>
    <property type="match status" value="1"/>
</dbReference>
<proteinExistence type="predicted"/>
<gene>
    <name evidence="3" type="ORF">L2725_04515</name>
</gene>
<feature type="domain" description="6-hydroxymethylpterin diphosphokinase MptE-like" evidence="2">
    <location>
        <begin position="174"/>
        <end position="333"/>
    </location>
</feature>
<accession>A0ABT0N3L9</accession>
<dbReference type="InterPro" id="IPR019734">
    <property type="entry name" value="TPR_rpt"/>
</dbReference>